<dbReference type="SUPFAM" id="SSF46785">
    <property type="entry name" value="Winged helix' DNA-binding domain"/>
    <property type="match status" value="1"/>
</dbReference>
<organism evidence="6">
    <name type="scientific">Salinicola endophyticus</name>
    <dbReference type="NCBI Taxonomy" id="1949083"/>
    <lineage>
        <taxon>Bacteria</taxon>
        <taxon>Pseudomonadati</taxon>
        <taxon>Pseudomonadota</taxon>
        <taxon>Gammaproteobacteria</taxon>
        <taxon>Oceanospirillales</taxon>
        <taxon>Halomonadaceae</taxon>
        <taxon>Salinicola</taxon>
    </lineage>
</organism>
<proteinExistence type="inferred from homology"/>
<keyword evidence="4" id="KW-0804">Transcription</keyword>
<dbReference type="InterPro" id="IPR005119">
    <property type="entry name" value="LysR_subst-bd"/>
</dbReference>
<dbReference type="Pfam" id="PF00126">
    <property type="entry name" value="HTH_1"/>
    <property type="match status" value="1"/>
</dbReference>
<dbReference type="RefSeq" id="WP_353980216.1">
    <property type="nucleotide sequence ID" value="NZ_CP159578.1"/>
</dbReference>
<dbReference type="EMBL" id="CP159578">
    <property type="protein sequence ID" value="XCJ79274.1"/>
    <property type="molecule type" value="Genomic_DNA"/>
</dbReference>
<dbReference type="Pfam" id="PF03466">
    <property type="entry name" value="LysR_substrate"/>
    <property type="match status" value="1"/>
</dbReference>
<keyword evidence="3" id="KW-0238">DNA-binding</keyword>
<dbReference type="PANTHER" id="PTHR30537">
    <property type="entry name" value="HTH-TYPE TRANSCRIPTIONAL REGULATOR"/>
    <property type="match status" value="1"/>
</dbReference>
<evidence type="ECO:0000256" key="3">
    <source>
        <dbReference type="ARBA" id="ARBA00023125"/>
    </source>
</evidence>
<dbReference type="AlphaFoldDB" id="A0AB74UCR3"/>
<sequence length="309" mass="33831">MSADLGDLQLVLAVARAKGFREAARLSGTSASRLSDAVRRAETALGIRLFHRTTRAVTLTEAGAALVSRLAPAVEEVENALDAINGFRDRPAGTLRLNVPVSAARLILPSILPDFLKAYPEIRMEVTADSAATDTLAAGFDAGIRYDELLEQDMIAVPIGPREQRFALVASPDYLARHGTPAHPRELLQHACIRGRFTNGNRPAWEFERGEESIRIEPTGPLTVSIGGGVDLGVEAALQGVGLVMIFEQWVQPYLASGELVAVLEPWWLRFPGPYLYYSGRRLVPAPLRAFIDFICDRDSLPRRRDHVS</sequence>
<accession>A0AB74UCR3</accession>
<protein>
    <submittedName>
        <fullName evidence="6">LysR family transcriptional regulator</fullName>
    </submittedName>
</protein>
<feature type="domain" description="HTH lysR-type" evidence="5">
    <location>
        <begin position="1"/>
        <end position="60"/>
    </location>
</feature>
<reference evidence="6" key="1">
    <citation type="submission" date="2024-06" db="EMBL/GenBank/DDBJ databases">
        <title>Complete genome of Salinicola endophyticus HNIBRBA4755.</title>
        <authorList>
            <person name="Shin S.Y."/>
            <person name="Kang H."/>
            <person name="Song J."/>
        </authorList>
    </citation>
    <scope>NUCLEOTIDE SEQUENCE</scope>
    <source>
        <strain evidence="6">HNIBRBA4755</strain>
    </source>
</reference>
<gene>
    <name evidence="6" type="ORF">ABV408_17805</name>
</gene>
<dbReference type="SUPFAM" id="SSF53850">
    <property type="entry name" value="Periplasmic binding protein-like II"/>
    <property type="match status" value="1"/>
</dbReference>
<keyword evidence="2" id="KW-0805">Transcription regulation</keyword>
<dbReference type="InterPro" id="IPR036390">
    <property type="entry name" value="WH_DNA-bd_sf"/>
</dbReference>
<evidence type="ECO:0000256" key="1">
    <source>
        <dbReference type="ARBA" id="ARBA00009437"/>
    </source>
</evidence>
<evidence type="ECO:0000256" key="4">
    <source>
        <dbReference type="ARBA" id="ARBA00023163"/>
    </source>
</evidence>
<dbReference type="CDD" id="cd08474">
    <property type="entry name" value="PBP2_CrgA_like_5"/>
    <property type="match status" value="1"/>
</dbReference>
<dbReference type="Gene3D" id="3.40.190.290">
    <property type="match status" value="1"/>
</dbReference>
<name>A0AB74UCR3_9GAMM</name>
<dbReference type="Gene3D" id="1.10.10.10">
    <property type="entry name" value="Winged helix-like DNA-binding domain superfamily/Winged helix DNA-binding domain"/>
    <property type="match status" value="1"/>
</dbReference>
<dbReference type="PANTHER" id="PTHR30537:SF5">
    <property type="entry name" value="HTH-TYPE TRANSCRIPTIONAL ACTIVATOR TTDR-RELATED"/>
    <property type="match status" value="1"/>
</dbReference>
<dbReference type="InterPro" id="IPR058163">
    <property type="entry name" value="LysR-type_TF_proteobact-type"/>
</dbReference>
<dbReference type="GO" id="GO:0003700">
    <property type="term" value="F:DNA-binding transcription factor activity"/>
    <property type="evidence" value="ECO:0007669"/>
    <property type="project" value="InterPro"/>
</dbReference>
<evidence type="ECO:0000313" key="6">
    <source>
        <dbReference type="EMBL" id="XCJ79274.1"/>
    </source>
</evidence>
<dbReference type="InterPro" id="IPR036388">
    <property type="entry name" value="WH-like_DNA-bd_sf"/>
</dbReference>
<evidence type="ECO:0000256" key="2">
    <source>
        <dbReference type="ARBA" id="ARBA00023015"/>
    </source>
</evidence>
<dbReference type="PROSITE" id="PS50931">
    <property type="entry name" value="HTH_LYSR"/>
    <property type="match status" value="1"/>
</dbReference>
<comment type="similarity">
    <text evidence="1">Belongs to the LysR transcriptional regulatory family.</text>
</comment>
<evidence type="ECO:0000259" key="5">
    <source>
        <dbReference type="PROSITE" id="PS50931"/>
    </source>
</evidence>
<dbReference type="GO" id="GO:0003677">
    <property type="term" value="F:DNA binding"/>
    <property type="evidence" value="ECO:0007669"/>
    <property type="project" value="UniProtKB-KW"/>
</dbReference>
<dbReference type="InterPro" id="IPR000847">
    <property type="entry name" value="LysR_HTH_N"/>
</dbReference>